<dbReference type="PANTHER" id="PTHR43667">
    <property type="entry name" value="CYCLOPROPANE-FATTY-ACYL-PHOSPHOLIPID SYNTHASE"/>
    <property type="match status" value="1"/>
</dbReference>
<dbReference type="InterPro" id="IPR050723">
    <property type="entry name" value="CFA/CMAS"/>
</dbReference>
<keyword evidence="2 6" id="KW-0489">Methyltransferase</keyword>
<evidence type="ECO:0000256" key="5">
    <source>
        <dbReference type="ARBA" id="ARBA00023098"/>
    </source>
</evidence>
<dbReference type="GO" id="GO:0008168">
    <property type="term" value="F:methyltransferase activity"/>
    <property type="evidence" value="ECO:0007669"/>
    <property type="project" value="UniProtKB-KW"/>
</dbReference>
<gene>
    <name evidence="6" type="ORF">R54767_01277</name>
</gene>
<organism evidence="6 7">
    <name type="scientific">Paraburkholderia gardini</name>
    <dbReference type="NCBI Taxonomy" id="2823469"/>
    <lineage>
        <taxon>Bacteria</taxon>
        <taxon>Pseudomonadati</taxon>
        <taxon>Pseudomonadota</taxon>
        <taxon>Betaproteobacteria</taxon>
        <taxon>Burkholderiales</taxon>
        <taxon>Burkholderiaceae</taxon>
        <taxon>Paraburkholderia</taxon>
    </lineage>
</organism>
<comment type="caution">
    <text evidence="6">The sequence shown here is derived from an EMBL/GenBank/DDBJ whole genome shotgun (WGS) entry which is preliminary data.</text>
</comment>
<evidence type="ECO:0000256" key="3">
    <source>
        <dbReference type="ARBA" id="ARBA00022679"/>
    </source>
</evidence>
<evidence type="ECO:0000313" key="7">
    <source>
        <dbReference type="Proteomes" id="UP000789752"/>
    </source>
</evidence>
<sequence>MFEHVGRENLPDYFTRVQKRLADDGVIMNHGITSTDPGSGEAAYGGGEFIDRYVFPDGELPHLSLALNAMQEGGLEAFDVENLRRRYARTLRLWSDNYEAHASTLRKMVDEEKYRIWRIYLAGCAYAFENDDVAIYQIVGRKAGRRADTLPWSRRYIYQGDSH</sequence>
<evidence type="ECO:0000256" key="2">
    <source>
        <dbReference type="ARBA" id="ARBA00022603"/>
    </source>
</evidence>
<dbReference type="InterPro" id="IPR029063">
    <property type="entry name" value="SAM-dependent_MTases_sf"/>
</dbReference>
<keyword evidence="3 6" id="KW-0808">Transferase</keyword>
<evidence type="ECO:0000256" key="4">
    <source>
        <dbReference type="ARBA" id="ARBA00022691"/>
    </source>
</evidence>
<dbReference type="Proteomes" id="UP000789752">
    <property type="component" value="Unassembled WGS sequence"/>
</dbReference>
<evidence type="ECO:0000313" key="6">
    <source>
        <dbReference type="EMBL" id="CAG4892309.1"/>
    </source>
</evidence>
<dbReference type="Pfam" id="PF02353">
    <property type="entry name" value="CMAS"/>
    <property type="match status" value="1"/>
</dbReference>
<dbReference type="Gene3D" id="3.40.50.150">
    <property type="entry name" value="Vaccinia Virus protein VP39"/>
    <property type="match status" value="1"/>
</dbReference>
<keyword evidence="4" id="KW-0949">S-adenosyl-L-methionine</keyword>
<keyword evidence="5" id="KW-0443">Lipid metabolism</keyword>
<reference evidence="6 7" key="1">
    <citation type="submission" date="2021-04" db="EMBL/GenBank/DDBJ databases">
        <authorList>
            <person name="Vanwijnsberghe S."/>
        </authorList>
    </citation>
    <scope>NUCLEOTIDE SEQUENCE [LARGE SCALE GENOMIC DNA]</scope>
    <source>
        <strain evidence="6 7">LMG 32171</strain>
    </source>
</reference>
<protein>
    <submittedName>
        <fullName evidence="6">Fatty acid methyltransferase</fullName>
        <ecNumber evidence="6">2.1.1.-</ecNumber>
    </submittedName>
</protein>
<keyword evidence="7" id="KW-1185">Reference proteome</keyword>
<proteinExistence type="inferred from homology"/>
<comment type="similarity">
    <text evidence="1">Belongs to the CFA/CMAS family.</text>
</comment>
<dbReference type="EC" id="2.1.1.-" evidence="6"/>
<dbReference type="PANTHER" id="PTHR43667:SF1">
    <property type="entry name" value="CYCLOPROPANE-FATTY-ACYL-PHOSPHOLIPID SYNTHASE"/>
    <property type="match status" value="1"/>
</dbReference>
<dbReference type="EMBL" id="CAJQYY010000006">
    <property type="protein sequence ID" value="CAG4892309.1"/>
    <property type="molecule type" value="Genomic_DNA"/>
</dbReference>
<dbReference type="GO" id="GO:0032259">
    <property type="term" value="P:methylation"/>
    <property type="evidence" value="ECO:0007669"/>
    <property type="project" value="UniProtKB-KW"/>
</dbReference>
<dbReference type="SUPFAM" id="SSF53335">
    <property type="entry name" value="S-adenosyl-L-methionine-dependent methyltransferases"/>
    <property type="match status" value="1"/>
</dbReference>
<name>A0ABM8U0H2_9BURK</name>
<accession>A0ABM8U0H2</accession>
<evidence type="ECO:0000256" key="1">
    <source>
        <dbReference type="ARBA" id="ARBA00010815"/>
    </source>
</evidence>